<feature type="compositionally biased region" description="Low complexity" evidence="10">
    <location>
        <begin position="188"/>
        <end position="206"/>
    </location>
</feature>
<keyword evidence="9" id="KW-0539">Nucleus</keyword>
<sequence length="495" mass="52738">MAKRGPSSDLNDRNWDEEEEPEEAGVFAQASKDTLEHRVIKRAKRTRVPGDNADSSSGAFSGFSGFGAKIAAAANTNAFSGFKKLDGDTASNSKPIIFGGTSSINGNEDQKLKGQVNTKESSSYLGCLKSLNESVLAWIKQHVDSNPYIILTPVFKDYEKYLDVIQTKKFPTSGTSSSSRDDGTINQSTDSVPSSSSKITSSVLTTPASKPNDDDDEGKQSEVSKTSVSLGQTSTEPTKAFSFGQASTEPSKAFIFGQAPSESTKPFSFSQTTAQSSISGGFSFTPSGGSTGAAVKFTSASSTTPGAGFFFSQSNSGSSSLFSKSTLSSSGSTNSSQGLFSFGKTAQQESTSTEGSQDVGDKDNEEYEPPKPEVKEVVEADALYSKRCKLYYQKDGQWVDRGVGNLHLKPVSDSKTQLLVRADTNLGNILLNIMLSSSTPVSRQGKNNVVLVTVANPPIKTGDEESTPIPMLIRVKTGEEADELLKIIEERKKLL</sequence>
<feature type="region of interest" description="Disordered" evidence="10">
    <location>
        <begin position="343"/>
        <end position="375"/>
    </location>
</feature>
<dbReference type="Pfam" id="PF08911">
    <property type="entry name" value="NUP50"/>
    <property type="match status" value="1"/>
</dbReference>
<dbReference type="GO" id="GO:0005643">
    <property type="term" value="C:nuclear pore"/>
    <property type="evidence" value="ECO:0007669"/>
    <property type="project" value="UniProtKB-SubCell"/>
</dbReference>
<dbReference type="InterPro" id="IPR011993">
    <property type="entry name" value="PH-like_dom_sf"/>
</dbReference>
<dbReference type="Pfam" id="PF00638">
    <property type="entry name" value="Ran_BP1"/>
    <property type="match status" value="1"/>
</dbReference>
<dbReference type="GO" id="GO:0051028">
    <property type="term" value="P:mRNA transport"/>
    <property type="evidence" value="ECO:0007669"/>
    <property type="project" value="UniProtKB-KW"/>
</dbReference>
<dbReference type="EMBL" id="HACG01028113">
    <property type="protein sequence ID" value="CEK74978.1"/>
    <property type="molecule type" value="Transcribed_RNA"/>
</dbReference>
<evidence type="ECO:0000313" key="12">
    <source>
        <dbReference type="EMBL" id="CEK74978.1"/>
    </source>
</evidence>
<feature type="region of interest" description="Disordered" evidence="10">
    <location>
        <begin position="170"/>
        <end position="243"/>
    </location>
</feature>
<evidence type="ECO:0000256" key="8">
    <source>
        <dbReference type="ARBA" id="ARBA00023132"/>
    </source>
</evidence>
<comment type="subcellular location">
    <subcellularLocation>
        <location evidence="1">Nucleus</location>
        <location evidence="1">Nuclear pore complex</location>
    </subcellularLocation>
</comment>
<dbReference type="InterPro" id="IPR015007">
    <property type="entry name" value="NUP2/50/61"/>
</dbReference>
<keyword evidence="6" id="KW-0007">Acetylation</keyword>
<dbReference type="SMART" id="SM00160">
    <property type="entry name" value="RanBD"/>
    <property type="match status" value="1"/>
</dbReference>
<keyword evidence="8" id="KW-0906">Nuclear pore complex</keyword>
<organism evidence="12">
    <name type="scientific">Arion vulgaris</name>
    <dbReference type="NCBI Taxonomy" id="1028688"/>
    <lineage>
        <taxon>Eukaryota</taxon>
        <taxon>Metazoa</taxon>
        <taxon>Spiralia</taxon>
        <taxon>Lophotrochozoa</taxon>
        <taxon>Mollusca</taxon>
        <taxon>Gastropoda</taxon>
        <taxon>Heterobranchia</taxon>
        <taxon>Euthyneura</taxon>
        <taxon>Panpulmonata</taxon>
        <taxon>Eupulmonata</taxon>
        <taxon>Stylommatophora</taxon>
        <taxon>Helicina</taxon>
        <taxon>Arionoidea</taxon>
        <taxon>Arionidae</taxon>
        <taxon>Arion</taxon>
    </lineage>
</organism>
<evidence type="ECO:0000256" key="5">
    <source>
        <dbReference type="ARBA" id="ARBA00022927"/>
    </source>
</evidence>
<evidence type="ECO:0000256" key="2">
    <source>
        <dbReference type="ARBA" id="ARBA00022448"/>
    </source>
</evidence>
<protein>
    <recommendedName>
        <fullName evidence="11">RanBD1 domain-containing protein</fullName>
    </recommendedName>
</protein>
<feature type="region of interest" description="Disordered" evidence="10">
    <location>
        <begin position="38"/>
        <end position="57"/>
    </location>
</feature>
<keyword evidence="2" id="KW-0813">Transport</keyword>
<evidence type="ECO:0000256" key="3">
    <source>
        <dbReference type="ARBA" id="ARBA00022737"/>
    </source>
</evidence>
<evidence type="ECO:0000256" key="10">
    <source>
        <dbReference type="SAM" id="MobiDB-lite"/>
    </source>
</evidence>
<name>A0A0B7A2H5_9EUPU</name>
<feature type="domain" description="RanBD1" evidence="11">
    <location>
        <begin position="379"/>
        <end position="495"/>
    </location>
</feature>
<dbReference type="InterPro" id="IPR000156">
    <property type="entry name" value="Ran_bind_dom"/>
</dbReference>
<feature type="region of interest" description="Disordered" evidence="10">
    <location>
        <begin position="1"/>
        <end position="33"/>
    </location>
</feature>
<feature type="compositionally biased region" description="Polar residues" evidence="10">
    <location>
        <begin position="344"/>
        <end position="356"/>
    </location>
</feature>
<evidence type="ECO:0000259" key="11">
    <source>
        <dbReference type="PROSITE" id="PS50196"/>
    </source>
</evidence>
<evidence type="ECO:0000256" key="6">
    <source>
        <dbReference type="ARBA" id="ARBA00022990"/>
    </source>
</evidence>
<proteinExistence type="predicted"/>
<evidence type="ECO:0000256" key="4">
    <source>
        <dbReference type="ARBA" id="ARBA00022816"/>
    </source>
</evidence>
<evidence type="ECO:0000256" key="9">
    <source>
        <dbReference type="ARBA" id="ARBA00023242"/>
    </source>
</evidence>
<feature type="compositionally biased region" description="Polar residues" evidence="10">
    <location>
        <begin position="221"/>
        <end position="237"/>
    </location>
</feature>
<dbReference type="Gene3D" id="2.30.29.30">
    <property type="entry name" value="Pleckstrin-homology domain (PH domain)/Phosphotyrosine-binding domain (PTB)"/>
    <property type="match status" value="1"/>
</dbReference>
<dbReference type="GO" id="GO:0006606">
    <property type="term" value="P:protein import into nucleus"/>
    <property type="evidence" value="ECO:0007669"/>
    <property type="project" value="TreeGrafter"/>
</dbReference>
<dbReference type="PROSITE" id="PS50196">
    <property type="entry name" value="RANBD1"/>
    <property type="match status" value="1"/>
</dbReference>
<keyword evidence="3" id="KW-0677">Repeat</keyword>
<keyword evidence="4" id="KW-0509">mRNA transport</keyword>
<gene>
    <name evidence="12" type="primary">ORF93424</name>
</gene>
<dbReference type="PANTHER" id="PTHR23138:SF141">
    <property type="entry name" value="NUCLEAR PORE COMPLEX PROTEIN NUP50"/>
    <property type="match status" value="1"/>
</dbReference>
<evidence type="ECO:0000256" key="1">
    <source>
        <dbReference type="ARBA" id="ARBA00004567"/>
    </source>
</evidence>
<dbReference type="AlphaFoldDB" id="A0A0B7A2H5"/>
<reference evidence="12" key="1">
    <citation type="submission" date="2014-12" db="EMBL/GenBank/DDBJ databases">
        <title>Insight into the proteome of Arion vulgaris.</title>
        <authorList>
            <person name="Aradska J."/>
            <person name="Bulat T."/>
            <person name="Smidak R."/>
            <person name="Sarate P."/>
            <person name="Gangsoo J."/>
            <person name="Sialana F."/>
            <person name="Bilban M."/>
            <person name="Lubec G."/>
        </authorList>
    </citation>
    <scope>NUCLEOTIDE SEQUENCE</scope>
    <source>
        <tissue evidence="12">Skin</tissue>
    </source>
</reference>
<keyword evidence="7" id="KW-0811">Translocation</keyword>
<dbReference type="InterPro" id="IPR045255">
    <property type="entry name" value="RanBP1-like"/>
</dbReference>
<accession>A0A0B7A2H5</accession>
<evidence type="ECO:0000256" key="7">
    <source>
        <dbReference type="ARBA" id="ARBA00023010"/>
    </source>
</evidence>
<keyword evidence="5" id="KW-0653">Protein transport</keyword>
<dbReference type="CDD" id="cd13170">
    <property type="entry name" value="RanBD_NUP50"/>
    <property type="match status" value="1"/>
</dbReference>
<dbReference type="SUPFAM" id="SSF50729">
    <property type="entry name" value="PH domain-like"/>
    <property type="match status" value="1"/>
</dbReference>
<dbReference type="PANTHER" id="PTHR23138">
    <property type="entry name" value="RAN BINDING PROTEIN"/>
    <property type="match status" value="1"/>
</dbReference>